<dbReference type="InterPro" id="IPR036291">
    <property type="entry name" value="NAD(P)-bd_dom_sf"/>
</dbReference>
<dbReference type="PANTHER" id="PTHR35330">
    <property type="entry name" value="SIROHEME BIOSYNTHESIS PROTEIN MET8"/>
    <property type="match status" value="1"/>
</dbReference>
<dbReference type="PANTHER" id="PTHR35330:SF1">
    <property type="entry name" value="SIROHEME BIOSYNTHESIS PROTEIN MET8"/>
    <property type="match status" value="1"/>
</dbReference>
<comment type="pathway">
    <text evidence="1">Porphyrin-containing compound metabolism; siroheme biosynthesis; sirohydrochlorin from precorrin-2: step 1/1.</text>
</comment>
<dbReference type="Gene3D" id="3.40.50.720">
    <property type="entry name" value="NAD(P)-binding Rossmann-like Domain"/>
    <property type="match status" value="1"/>
</dbReference>
<keyword evidence="9" id="KW-1185">Reference proteome</keyword>
<dbReference type="EC" id="1.3.1.76" evidence="2"/>
<protein>
    <recommendedName>
        <fullName evidence="2">precorrin-2 dehydrogenase</fullName>
        <ecNumber evidence="2">1.3.1.76</ecNumber>
    </recommendedName>
</protein>
<evidence type="ECO:0000313" key="9">
    <source>
        <dbReference type="Proteomes" id="UP000697127"/>
    </source>
</evidence>
<evidence type="ECO:0000256" key="4">
    <source>
        <dbReference type="ARBA" id="ARBA00023027"/>
    </source>
</evidence>
<gene>
    <name evidence="8" type="primary">MET8</name>
    <name evidence="8" type="ORF">C6P40_000903</name>
</gene>
<evidence type="ECO:0000256" key="2">
    <source>
        <dbReference type="ARBA" id="ARBA00012400"/>
    </source>
</evidence>
<keyword evidence="3" id="KW-0560">Oxidoreductase</keyword>
<dbReference type="GO" id="GO:0043115">
    <property type="term" value="F:precorrin-2 dehydrogenase activity"/>
    <property type="evidence" value="ECO:0007669"/>
    <property type="project" value="UniProtKB-EC"/>
</dbReference>
<feature type="domain" description="Siroheme biosynthesis protein Met8 C-terminal" evidence="6">
    <location>
        <begin position="202"/>
        <end position="266"/>
    </location>
</feature>
<organism evidence="8 9">
    <name type="scientific">Pichia californica</name>
    <dbReference type="NCBI Taxonomy" id="460514"/>
    <lineage>
        <taxon>Eukaryota</taxon>
        <taxon>Fungi</taxon>
        <taxon>Dikarya</taxon>
        <taxon>Ascomycota</taxon>
        <taxon>Saccharomycotina</taxon>
        <taxon>Pichiomycetes</taxon>
        <taxon>Pichiales</taxon>
        <taxon>Pichiaceae</taxon>
        <taxon>Pichia</taxon>
    </lineage>
</organism>
<feature type="domain" description="Siroheme synthase central" evidence="7">
    <location>
        <begin position="169"/>
        <end position="193"/>
    </location>
</feature>
<proteinExistence type="predicted"/>
<evidence type="ECO:0000256" key="3">
    <source>
        <dbReference type="ARBA" id="ARBA00023002"/>
    </source>
</evidence>
<dbReference type="Pfam" id="PF14824">
    <property type="entry name" value="Sirohm_synth_M"/>
    <property type="match status" value="1"/>
</dbReference>
<name>A0A9P6WML9_9ASCO</name>
<accession>A0A9P6WML9</accession>
<evidence type="ECO:0000259" key="6">
    <source>
        <dbReference type="Pfam" id="PF14823"/>
    </source>
</evidence>
<dbReference type="InterPro" id="IPR028161">
    <property type="entry name" value="Met8-like"/>
</dbReference>
<dbReference type="GO" id="GO:0004325">
    <property type="term" value="F:ferrochelatase activity"/>
    <property type="evidence" value="ECO:0007669"/>
    <property type="project" value="InterPro"/>
</dbReference>
<dbReference type="Pfam" id="PF14823">
    <property type="entry name" value="Sirohm_synth_C"/>
    <property type="match status" value="1"/>
</dbReference>
<dbReference type="GO" id="GO:0019354">
    <property type="term" value="P:siroheme biosynthetic process"/>
    <property type="evidence" value="ECO:0007669"/>
    <property type="project" value="InterPro"/>
</dbReference>
<reference evidence="8" key="1">
    <citation type="submission" date="2020-11" db="EMBL/GenBank/DDBJ databases">
        <title>Kefir isolates.</title>
        <authorList>
            <person name="Marcisauskas S."/>
            <person name="Kim Y."/>
            <person name="Blasche S."/>
        </authorList>
    </citation>
    <scope>NUCLEOTIDE SEQUENCE</scope>
    <source>
        <strain evidence="8">Olga-1</strain>
    </source>
</reference>
<comment type="caution">
    <text evidence="8">The sequence shown here is derived from an EMBL/GenBank/DDBJ whole genome shotgun (WGS) entry which is preliminary data.</text>
</comment>
<dbReference type="Pfam" id="PF13241">
    <property type="entry name" value="NAD_binding_7"/>
    <property type="match status" value="1"/>
</dbReference>
<dbReference type="Proteomes" id="UP000697127">
    <property type="component" value="Unassembled WGS sequence"/>
</dbReference>
<dbReference type="EMBL" id="PUHW01000147">
    <property type="protein sequence ID" value="KAG0688493.1"/>
    <property type="molecule type" value="Genomic_DNA"/>
</dbReference>
<evidence type="ECO:0000256" key="5">
    <source>
        <dbReference type="ARBA" id="ARBA00023244"/>
    </source>
</evidence>
<evidence type="ECO:0000256" key="1">
    <source>
        <dbReference type="ARBA" id="ARBA00005010"/>
    </source>
</evidence>
<keyword evidence="4" id="KW-0520">NAD</keyword>
<dbReference type="SUPFAM" id="SSF75615">
    <property type="entry name" value="Siroheme synthase middle domains-like"/>
    <property type="match status" value="1"/>
</dbReference>
<dbReference type="InterPro" id="IPR028162">
    <property type="entry name" value="Met8_C"/>
</dbReference>
<dbReference type="AlphaFoldDB" id="A0A9P6WML9"/>
<evidence type="ECO:0000259" key="7">
    <source>
        <dbReference type="Pfam" id="PF14824"/>
    </source>
</evidence>
<dbReference type="Gene3D" id="3.30.160.110">
    <property type="entry name" value="Siroheme synthase, domain 2"/>
    <property type="match status" value="1"/>
</dbReference>
<dbReference type="InterPro" id="IPR028281">
    <property type="entry name" value="Sirohaem_synthase_central"/>
</dbReference>
<evidence type="ECO:0000313" key="8">
    <source>
        <dbReference type="EMBL" id="KAG0688493.1"/>
    </source>
</evidence>
<keyword evidence="5" id="KW-0627">Porphyrin biosynthesis</keyword>
<sequence length="275" mass="32146">MSESEIVPPPPNGSLMLAWQVKTGDVALSRIDHLLQANAKITVVAGNDIHPTIKIYYEMGLLQDLIQRKFKLSDLKMYEPKDIRKKIFEIDDNEFEDNDDNDEIEYLTTDEIKIIEIFEDCKFKMVLTCINDYQLSLRIWQECKKLGIDVNLADKPSNCDFYFGSVYRNGPLQIMISTNGNSPRLCNRIKNKILIPNFEKFNFQIAINNLSYLRNQLRTLIHPGEDPKIIKERMEWNKKITDFYSIQDWCNLNHDSVDKILKLYPDFPTVDTLVE</sequence>
<dbReference type="SUPFAM" id="SSF51735">
    <property type="entry name" value="NAD(P)-binding Rossmann-fold domains"/>
    <property type="match status" value="1"/>
</dbReference>
<dbReference type="Gene3D" id="1.10.3280.10">
    <property type="entry name" value="Siroheme synthase, domain 3"/>
    <property type="match status" value="1"/>
</dbReference>